<dbReference type="Gene3D" id="3.30.710.10">
    <property type="entry name" value="Potassium Channel Kv1.1, Chain A"/>
    <property type="match status" value="2"/>
</dbReference>
<dbReference type="SMART" id="SM00225">
    <property type="entry name" value="BTB"/>
    <property type="match status" value="2"/>
</dbReference>
<dbReference type="InterPro" id="IPR011333">
    <property type="entry name" value="SKP1/BTB/POZ_sf"/>
</dbReference>
<dbReference type="AlphaFoldDB" id="A0A401H592"/>
<keyword evidence="4" id="KW-1185">Reference proteome</keyword>
<comment type="caution">
    <text evidence="3">The sequence shown here is derived from an EMBL/GenBank/DDBJ whole genome shotgun (WGS) entry which is preliminary data.</text>
</comment>
<dbReference type="OrthoDB" id="3357985at2759"/>
<evidence type="ECO:0000259" key="2">
    <source>
        <dbReference type="PROSITE" id="PS50097"/>
    </source>
</evidence>
<sequence>MEDNLDISVHFSSTTVSNNLIDPGPAPVIVRSASFPFNKATADVVLRSSDSVDFRVRRGILCEASQFFDDMFSLPQPEDSMGRSGSDAAAIPTITVAENAKTLDHLLRLCYPINDPVLDQVDDVRHVLEAAIKYEMSEAIKLMGKALLDFTATDALRVWAIACHYRQEGIAKSAAQATLGQSIEAIYVKELEEIKAGVYHRLLQYHGNPYKLAFDIDPSPVTNEGSENYSSQKGAHSSGPTGMHPASFFDGGSTPDTDVILRSSDNFNFHAHRVILAMSSPVLKEMLPSLCPVPKANESDMANELHISNPLIVRLTEDSTTLGHLLSVYYALDDPTFHDLRSLRLFLDAALNYNMTKATSVARQELLKFAEKDSFGVYLIAARHNMSQVADAAAKCLLRNPIAEDYYSPELEETSAGDLYRLRTHNHRCKEAARNLAQNIGWLPNSRFSTWTWFTCSDCQGVVGVRRGDATCKVRTWWKEYMDKASRELYLRPCGPTVADPTLSDSALIKAVILCNTSCRRNAIAHLRQFNELFAEKIDEVVAAVKFEVR</sequence>
<dbReference type="Pfam" id="PF00651">
    <property type="entry name" value="BTB"/>
    <property type="match status" value="2"/>
</dbReference>
<accession>A0A401H592</accession>
<proteinExistence type="predicted"/>
<reference evidence="3 4" key="1">
    <citation type="journal article" date="2018" name="Sci. Rep.">
        <title>Genome sequence of the cauliflower mushroom Sparassis crispa (Hanabiratake) and its association with beneficial usage.</title>
        <authorList>
            <person name="Kiyama R."/>
            <person name="Furutani Y."/>
            <person name="Kawaguchi K."/>
            <person name="Nakanishi T."/>
        </authorList>
    </citation>
    <scope>NUCLEOTIDE SEQUENCE [LARGE SCALE GENOMIC DNA]</scope>
</reference>
<dbReference type="RefSeq" id="XP_027620433.1">
    <property type="nucleotide sequence ID" value="XM_027764632.1"/>
</dbReference>
<organism evidence="3 4">
    <name type="scientific">Sparassis crispa</name>
    <dbReference type="NCBI Taxonomy" id="139825"/>
    <lineage>
        <taxon>Eukaryota</taxon>
        <taxon>Fungi</taxon>
        <taxon>Dikarya</taxon>
        <taxon>Basidiomycota</taxon>
        <taxon>Agaricomycotina</taxon>
        <taxon>Agaricomycetes</taxon>
        <taxon>Polyporales</taxon>
        <taxon>Sparassidaceae</taxon>
        <taxon>Sparassis</taxon>
    </lineage>
</organism>
<dbReference type="Proteomes" id="UP000287166">
    <property type="component" value="Unassembled WGS sequence"/>
</dbReference>
<feature type="domain" description="BTB" evidence="2">
    <location>
        <begin position="42"/>
        <end position="111"/>
    </location>
</feature>
<dbReference type="PROSITE" id="PS50097">
    <property type="entry name" value="BTB"/>
    <property type="match status" value="2"/>
</dbReference>
<dbReference type="PANTHER" id="PTHR45632">
    <property type="entry name" value="LD33804P"/>
    <property type="match status" value="1"/>
</dbReference>
<dbReference type="GeneID" id="38786437"/>
<dbReference type="EMBL" id="BFAD01000016">
    <property type="protein sequence ID" value="GBE89520.1"/>
    <property type="molecule type" value="Genomic_DNA"/>
</dbReference>
<dbReference type="CDD" id="cd18186">
    <property type="entry name" value="BTB_POZ_ZBTB_KLHL-like"/>
    <property type="match status" value="2"/>
</dbReference>
<evidence type="ECO:0000256" key="1">
    <source>
        <dbReference type="SAM" id="MobiDB-lite"/>
    </source>
</evidence>
<evidence type="ECO:0000313" key="3">
    <source>
        <dbReference type="EMBL" id="GBE89520.1"/>
    </source>
</evidence>
<protein>
    <recommendedName>
        <fullName evidence="2">BTB domain-containing protein</fullName>
    </recommendedName>
</protein>
<dbReference type="InterPro" id="IPR000210">
    <property type="entry name" value="BTB/POZ_dom"/>
</dbReference>
<dbReference type="InParanoid" id="A0A401H592"/>
<gene>
    <name evidence="3" type="ORF">SCP_1601820</name>
</gene>
<feature type="region of interest" description="Disordered" evidence="1">
    <location>
        <begin position="223"/>
        <end position="248"/>
    </location>
</feature>
<feature type="compositionally biased region" description="Polar residues" evidence="1">
    <location>
        <begin position="223"/>
        <end position="240"/>
    </location>
</feature>
<name>A0A401H592_9APHY</name>
<evidence type="ECO:0000313" key="4">
    <source>
        <dbReference type="Proteomes" id="UP000287166"/>
    </source>
</evidence>
<dbReference type="SUPFAM" id="SSF54695">
    <property type="entry name" value="POZ domain"/>
    <property type="match status" value="2"/>
</dbReference>
<feature type="domain" description="BTB" evidence="2">
    <location>
        <begin position="257"/>
        <end position="287"/>
    </location>
</feature>